<sequence length="95" mass="11000">MSKLEKINNKIERLEQQLKQLKKESKTEEEAISLIIGDAMFKALNAGDPYMTKLILEESPKFISTYKGEKKKAVERVYQIVLHNCVSSEDERIKL</sequence>
<dbReference type="AlphaFoldDB" id="A0A758G6S2"/>
<accession>A0A758G6S2</accession>
<evidence type="ECO:0000313" key="2">
    <source>
        <dbReference type="EMBL" id="HAG1192619.1"/>
    </source>
</evidence>
<comment type="caution">
    <text evidence="2">The sequence shown here is derived from an EMBL/GenBank/DDBJ whole genome shotgun (WGS) entry which is preliminary data.</text>
</comment>
<gene>
    <name evidence="2" type="ORF">G8W20_004854</name>
</gene>
<organism evidence="2">
    <name type="scientific">Salmonella enterica</name>
    <name type="common">Salmonella choleraesuis</name>
    <dbReference type="NCBI Taxonomy" id="28901"/>
    <lineage>
        <taxon>Bacteria</taxon>
        <taxon>Pseudomonadati</taxon>
        <taxon>Pseudomonadota</taxon>
        <taxon>Gammaproteobacteria</taxon>
        <taxon>Enterobacterales</taxon>
        <taxon>Enterobacteriaceae</taxon>
        <taxon>Salmonella</taxon>
    </lineage>
</organism>
<name>A0A758G6S2_SALER</name>
<keyword evidence="1" id="KW-0175">Coiled coil</keyword>
<dbReference type="EMBL" id="DAAXIT010000042">
    <property type="protein sequence ID" value="HAG1192619.1"/>
    <property type="molecule type" value="Genomic_DNA"/>
</dbReference>
<protein>
    <submittedName>
        <fullName evidence="2">Uncharacterized protein</fullName>
    </submittedName>
</protein>
<evidence type="ECO:0000256" key="1">
    <source>
        <dbReference type="SAM" id="Coils"/>
    </source>
</evidence>
<proteinExistence type="predicted"/>
<feature type="coiled-coil region" evidence="1">
    <location>
        <begin position="1"/>
        <end position="31"/>
    </location>
</feature>
<reference evidence="2" key="2">
    <citation type="submission" date="2020-02" db="EMBL/GenBank/DDBJ databases">
        <authorList>
            <consortium name="NCBI Pathogen Detection Project"/>
        </authorList>
    </citation>
    <scope>NUCLEOTIDE SEQUENCE</scope>
    <source>
        <strain evidence="2">MA.NL_R66</strain>
    </source>
</reference>
<reference evidence="2" key="1">
    <citation type="journal article" date="2018" name="Genome Biol.">
        <title>SKESA: strategic k-mer extension for scrupulous assemblies.</title>
        <authorList>
            <person name="Souvorov A."/>
            <person name="Agarwala R."/>
            <person name="Lipman D.J."/>
        </authorList>
    </citation>
    <scope>NUCLEOTIDE SEQUENCE</scope>
    <source>
        <strain evidence="2">MA.NL_R66</strain>
    </source>
</reference>